<protein>
    <submittedName>
        <fullName evidence="5">Efflux RND transporter periplasmic adaptor subunit</fullName>
    </submittedName>
</protein>
<dbReference type="InterPro" id="IPR058792">
    <property type="entry name" value="Beta-barrel_RND_2"/>
</dbReference>
<dbReference type="PANTHER" id="PTHR30469">
    <property type="entry name" value="MULTIDRUG RESISTANCE PROTEIN MDTA"/>
    <property type="match status" value="1"/>
</dbReference>
<dbReference type="Gene3D" id="2.40.420.20">
    <property type="match status" value="1"/>
</dbReference>
<dbReference type="InterPro" id="IPR006143">
    <property type="entry name" value="RND_pump_MFP"/>
</dbReference>
<dbReference type="GO" id="GO:0015562">
    <property type="term" value="F:efflux transmembrane transporter activity"/>
    <property type="evidence" value="ECO:0007669"/>
    <property type="project" value="TreeGrafter"/>
</dbReference>
<dbReference type="EMBL" id="JAERRA010000001">
    <property type="protein sequence ID" value="MBL0719972.1"/>
    <property type="molecule type" value="Genomic_DNA"/>
</dbReference>
<evidence type="ECO:0000259" key="4">
    <source>
        <dbReference type="Pfam" id="PF25954"/>
    </source>
</evidence>
<evidence type="ECO:0000313" key="5">
    <source>
        <dbReference type="EMBL" id="MBL0719972.1"/>
    </source>
</evidence>
<sequence length="388" mass="41056">MKRPVLLLALLALAGLSAGAWWLQRGPVAAGASAAGRPAAASQPAGAVRGGPAAGGPIAVEVGQVERETLVERVQAVGSLRAAQSVMLRPEVGGRIVQLGFRDGEAVRRGQVLVQLDDSLPRAQLAQAEAQLAVARSNHQRNVELVAQGFVTRSVADQTAATLAVAEAQRELARAELARLRLLAPFDGRVGLRKVDVGAVVAAGADLVMLEDLRHLEVEFRLPERELARLKPGQPLSLRLDAQPQLELSARIQALETQVDTDGRALALRARLDRVPPGLRPGMFARVEIELGRREGALTVPEEALVPQDGRVYLVRVRPAAAGQPARSERLPVTTGWRNAGRVEVLAPGLQAGDTIVTAGPARLMRADGLALREVRIGPPARASGPAR</sequence>
<dbReference type="Pfam" id="PF25954">
    <property type="entry name" value="Beta-barrel_RND_2"/>
    <property type="match status" value="1"/>
</dbReference>
<feature type="domain" description="Multidrug resistance protein MdtA-like barrel-sandwich hybrid" evidence="3">
    <location>
        <begin position="86"/>
        <end position="207"/>
    </location>
</feature>
<dbReference type="InterPro" id="IPR058625">
    <property type="entry name" value="MdtA-like_BSH"/>
</dbReference>
<dbReference type="NCBIfam" id="TIGR01730">
    <property type="entry name" value="RND_mfp"/>
    <property type="match status" value="1"/>
</dbReference>
<feature type="signal peptide" evidence="2">
    <location>
        <begin position="1"/>
        <end position="20"/>
    </location>
</feature>
<dbReference type="PANTHER" id="PTHR30469:SF15">
    <property type="entry name" value="HLYD FAMILY OF SECRETION PROTEINS"/>
    <property type="match status" value="1"/>
</dbReference>
<dbReference type="Gene3D" id="2.40.30.170">
    <property type="match status" value="1"/>
</dbReference>
<dbReference type="SUPFAM" id="SSF111369">
    <property type="entry name" value="HlyD-like secretion proteins"/>
    <property type="match status" value="1"/>
</dbReference>
<feature type="chain" id="PRO_5040932407" evidence="2">
    <location>
        <begin position="21"/>
        <end position="388"/>
    </location>
</feature>
<evidence type="ECO:0000256" key="2">
    <source>
        <dbReference type="SAM" id="SignalP"/>
    </source>
</evidence>
<name>A0A9X1BNJ3_9BURK</name>
<proteinExistence type="inferred from homology"/>
<organism evidence="5 6">
    <name type="scientific">Aquariibacter lacus</name>
    <dbReference type="NCBI Taxonomy" id="2801332"/>
    <lineage>
        <taxon>Bacteria</taxon>
        <taxon>Pseudomonadati</taxon>
        <taxon>Pseudomonadota</taxon>
        <taxon>Betaproteobacteria</taxon>
        <taxon>Burkholderiales</taxon>
        <taxon>Sphaerotilaceae</taxon>
        <taxon>Aquariibacter</taxon>
    </lineage>
</organism>
<keyword evidence="2" id="KW-0732">Signal</keyword>
<evidence type="ECO:0000313" key="6">
    <source>
        <dbReference type="Proteomes" id="UP000643207"/>
    </source>
</evidence>
<keyword evidence="6" id="KW-1185">Reference proteome</keyword>
<evidence type="ECO:0000256" key="1">
    <source>
        <dbReference type="ARBA" id="ARBA00009477"/>
    </source>
</evidence>
<gene>
    <name evidence="5" type="ORF">JI742_08725</name>
</gene>
<dbReference type="Pfam" id="PF25917">
    <property type="entry name" value="BSH_RND"/>
    <property type="match status" value="1"/>
</dbReference>
<dbReference type="Gene3D" id="1.10.287.470">
    <property type="entry name" value="Helix hairpin bin"/>
    <property type="match status" value="1"/>
</dbReference>
<reference evidence="5 6" key="1">
    <citation type="submission" date="2021-01" db="EMBL/GenBank/DDBJ databases">
        <title>Piscinibacter sp. Jin2 Genome sequencing and assembly.</title>
        <authorList>
            <person name="Kim I."/>
        </authorList>
    </citation>
    <scope>NUCLEOTIDE SEQUENCE [LARGE SCALE GENOMIC DNA]</scope>
    <source>
        <strain evidence="5 6">Jin2</strain>
    </source>
</reference>
<comment type="caution">
    <text evidence="5">The sequence shown here is derived from an EMBL/GenBank/DDBJ whole genome shotgun (WGS) entry which is preliminary data.</text>
</comment>
<dbReference type="RefSeq" id="WP_201825648.1">
    <property type="nucleotide sequence ID" value="NZ_JAERRA010000001.1"/>
</dbReference>
<dbReference type="Proteomes" id="UP000643207">
    <property type="component" value="Unassembled WGS sequence"/>
</dbReference>
<evidence type="ECO:0000259" key="3">
    <source>
        <dbReference type="Pfam" id="PF25917"/>
    </source>
</evidence>
<dbReference type="FunFam" id="2.40.30.170:FF:000010">
    <property type="entry name" value="Efflux RND transporter periplasmic adaptor subunit"/>
    <property type="match status" value="1"/>
</dbReference>
<comment type="similarity">
    <text evidence="1">Belongs to the membrane fusion protein (MFP) (TC 8.A.1) family.</text>
</comment>
<dbReference type="GO" id="GO:1990281">
    <property type="term" value="C:efflux pump complex"/>
    <property type="evidence" value="ECO:0007669"/>
    <property type="project" value="TreeGrafter"/>
</dbReference>
<dbReference type="Gene3D" id="2.40.50.100">
    <property type="match status" value="1"/>
</dbReference>
<feature type="domain" description="CusB-like beta-barrel" evidence="4">
    <location>
        <begin position="218"/>
        <end position="289"/>
    </location>
</feature>
<dbReference type="AlphaFoldDB" id="A0A9X1BNJ3"/>
<accession>A0A9X1BNJ3</accession>